<comment type="caution">
    <text evidence="2">The sequence shown here is derived from an EMBL/GenBank/DDBJ whole genome shotgun (WGS) entry which is preliminary data.</text>
</comment>
<feature type="region of interest" description="Disordered" evidence="1">
    <location>
        <begin position="1"/>
        <end position="21"/>
    </location>
</feature>
<dbReference type="OrthoDB" id="547164at2759"/>
<reference evidence="2" key="1">
    <citation type="journal article" date="2020" name="bioRxiv">
        <title>Comparative genomics of Chlamydomonas.</title>
        <authorList>
            <person name="Craig R.J."/>
            <person name="Hasan A.R."/>
            <person name="Ness R.W."/>
            <person name="Keightley P.D."/>
        </authorList>
    </citation>
    <scope>NUCLEOTIDE SEQUENCE</scope>
    <source>
        <strain evidence="2">SAG 7.73</strain>
    </source>
</reference>
<dbReference type="Proteomes" id="UP000650467">
    <property type="component" value="Unassembled WGS sequence"/>
</dbReference>
<evidence type="ECO:0000313" key="2">
    <source>
        <dbReference type="EMBL" id="KAG2432608.1"/>
    </source>
</evidence>
<gene>
    <name evidence="2" type="ORF">HXX76_008948</name>
</gene>
<dbReference type="EMBL" id="JAEHOC010000021">
    <property type="protein sequence ID" value="KAG2432608.1"/>
    <property type="molecule type" value="Genomic_DNA"/>
</dbReference>
<organism evidence="2 3">
    <name type="scientific">Chlamydomonas incerta</name>
    <dbReference type="NCBI Taxonomy" id="51695"/>
    <lineage>
        <taxon>Eukaryota</taxon>
        <taxon>Viridiplantae</taxon>
        <taxon>Chlorophyta</taxon>
        <taxon>core chlorophytes</taxon>
        <taxon>Chlorophyceae</taxon>
        <taxon>CS clade</taxon>
        <taxon>Chlamydomonadales</taxon>
        <taxon>Chlamydomonadaceae</taxon>
        <taxon>Chlamydomonas</taxon>
    </lineage>
</organism>
<name>A0A835ST19_CHLIN</name>
<evidence type="ECO:0000256" key="1">
    <source>
        <dbReference type="SAM" id="MobiDB-lite"/>
    </source>
</evidence>
<evidence type="ECO:0000313" key="3">
    <source>
        <dbReference type="Proteomes" id="UP000650467"/>
    </source>
</evidence>
<sequence length="395" mass="40765">MNARLDQMGSDLGTMGSDLGKMGSDLGKMGSDLGKMGSDLGKVRLDQRGQRQHSARLERSHARLMEAVVGWALRDRDGTQPQAAGSAGARGGVVLSDSASVVASVLPPELLAPGGARVEAEEQLTAWLVENHRGLIAILKSELHAVPSRLEAAKRPEGEVQKAAAAAQAALTSLQGPDATAALWAALGALSCIADLLPVSLKQLEDCAQDATKAHGLLRGELCVPALTALHPPVSGTASCTAKELEIDRLLPLRVLAAAGGKGGSSAATSGDGGSTDAGSGGMALLELQEIKSSSVGLSTARDQLARRGRVLACTYGVLRDCLPHTVAGAAAVLPELHLQGTIAFGEDGSTLASAEQLPHQQELSTADGRKYHMQMSYLVLAACDLVPWVPGRQQ</sequence>
<keyword evidence="3" id="KW-1185">Reference proteome</keyword>
<proteinExistence type="predicted"/>
<accession>A0A835ST19</accession>
<protein>
    <submittedName>
        <fullName evidence="2">Uncharacterized protein</fullName>
    </submittedName>
</protein>
<dbReference type="AlphaFoldDB" id="A0A835ST19"/>